<dbReference type="InterPro" id="IPR050688">
    <property type="entry name" value="Zinc_finger/UBP_domain"/>
</dbReference>
<reference evidence="11 12" key="1">
    <citation type="submission" date="2023-11" db="EMBL/GenBank/DDBJ databases">
        <title>Halocaridina rubra genome assembly.</title>
        <authorList>
            <person name="Smith C."/>
        </authorList>
    </citation>
    <scope>NUCLEOTIDE SEQUENCE [LARGE SCALE GENOMIC DNA]</scope>
    <source>
        <strain evidence="11">EP-1</strain>
        <tissue evidence="11">Whole</tissue>
    </source>
</reference>
<dbReference type="FunFam" id="3.30.160.60:FF:000395">
    <property type="entry name" value="zinc finger protein 513"/>
    <property type="match status" value="1"/>
</dbReference>
<dbReference type="PROSITE" id="PS50157">
    <property type="entry name" value="ZINC_FINGER_C2H2_2"/>
    <property type="match status" value="2"/>
</dbReference>
<keyword evidence="3" id="KW-0677">Repeat</keyword>
<evidence type="ECO:0000256" key="2">
    <source>
        <dbReference type="ARBA" id="ARBA00022723"/>
    </source>
</evidence>
<keyword evidence="4 9" id="KW-0863">Zinc-finger</keyword>
<dbReference type="SUPFAM" id="SSF57667">
    <property type="entry name" value="beta-beta-alpha zinc fingers"/>
    <property type="match status" value="1"/>
</dbReference>
<keyword evidence="5" id="KW-0862">Zinc</keyword>
<evidence type="ECO:0000256" key="7">
    <source>
        <dbReference type="ARBA" id="ARBA00023163"/>
    </source>
</evidence>
<evidence type="ECO:0000256" key="1">
    <source>
        <dbReference type="ARBA" id="ARBA00004123"/>
    </source>
</evidence>
<keyword evidence="2" id="KW-0479">Metal-binding</keyword>
<feature type="non-terminal residue" evidence="11">
    <location>
        <position position="84"/>
    </location>
</feature>
<keyword evidence="6" id="KW-0805">Transcription regulation</keyword>
<comment type="subcellular location">
    <subcellularLocation>
        <location evidence="1">Nucleus</location>
    </subcellularLocation>
</comment>
<dbReference type="GO" id="GO:0008270">
    <property type="term" value="F:zinc ion binding"/>
    <property type="evidence" value="ECO:0007669"/>
    <property type="project" value="UniProtKB-KW"/>
</dbReference>
<dbReference type="GO" id="GO:0005634">
    <property type="term" value="C:nucleus"/>
    <property type="evidence" value="ECO:0007669"/>
    <property type="project" value="UniProtKB-SubCell"/>
</dbReference>
<evidence type="ECO:0000256" key="3">
    <source>
        <dbReference type="ARBA" id="ARBA00022737"/>
    </source>
</evidence>
<keyword evidence="8" id="KW-0539">Nucleus</keyword>
<feature type="domain" description="C2H2-type" evidence="10">
    <location>
        <begin position="56"/>
        <end position="83"/>
    </location>
</feature>
<gene>
    <name evidence="11" type="ORF">SK128_001311</name>
</gene>
<feature type="non-terminal residue" evidence="11">
    <location>
        <position position="1"/>
    </location>
</feature>
<organism evidence="11 12">
    <name type="scientific">Halocaridina rubra</name>
    <name type="common">Hawaiian red shrimp</name>
    <dbReference type="NCBI Taxonomy" id="373956"/>
    <lineage>
        <taxon>Eukaryota</taxon>
        <taxon>Metazoa</taxon>
        <taxon>Ecdysozoa</taxon>
        <taxon>Arthropoda</taxon>
        <taxon>Crustacea</taxon>
        <taxon>Multicrustacea</taxon>
        <taxon>Malacostraca</taxon>
        <taxon>Eumalacostraca</taxon>
        <taxon>Eucarida</taxon>
        <taxon>Decapoda</taxon>
        <taxon>Pleocyemata</taxon>
        <taxon>Caridea</taxon>
        <taxon>Atyoidea</taxon>
        <taxon>Atyidae</taxon>
        <taxon>Halocaridina</taxon>
    </lineage>
</organism>
<evidence type="ECO:0000259" key="10">
    <source>
        <dbReference type="PROSITE" id="PS50157"/>
    </source>
</evidence>
<dbReference type="AlphaFoldDB" id="A0AAN9AEC3"/>
<dbReference type="SMART" id="SM00355">
    <property type="entry name" value="ZnF_C2H2"/>
    <property type="match status" value="2"/>
</dbReference>
<evidence type="ECO:0000256" key="9">
    <source>
        <dbReference type="PROSITE-ProRule" id="PRU00042"/>
    </source>
</evidence>
<comment type="caution">
    <text evidence="11">The sequence shown here is derived from an EMBL/GenBank/DDBJ whole genome shotgun (WGS) entry which is preliminary data.</text>
</comment>
<feature type="domain" description="C2H2-type" evidence="10">
    <location>
        <begin position="28"/>
        <end position="55"/>
    </location>
</feature>
<sequence>VGPGTDAVKARVEGGGLMQKVYVSAKRHPCPYCPYSSCVATNWRNHMRTHTGEKPFKCPHCSYSAITKDNLKRHIRSHAVPSPL</sequence>
<dbReference type="Proteomes" id="UP001381693">
    <property type="component" value="Unassembled WGS sequence"/>
</dbReference>
<accession>A0AAN9AEC3</accession>
<name>A0AAN9AEC3_HALRR</name>
<dbReference type="Pfam" id="PF13465">
    <property type="entry name" value="zf-H2C2_2"/>
    <property type="match status" value="1"/>
</dbReference>
<dbReference type="PANTHER" id="PTHR24403">
    <property type="entry name" value="ZINC FINGER PROTEIN"/>
    <property type="match status" value="1"/>
</dbReference>
<protein>
    <recommendedName>
        <fullName evidence="10">C2H2-type domain-containing protein</fullName>
    </recommendedName>
</protein>
<keyword evidence="7" id="KW-0804">Transcription</keyword>
<proteinExistence type="predicted"/>
<dbReference type="Gene3D" id="3.30.160.60">
    <property type="entry name" value="Classic Zinc Finger"/>
    <property type="match status" value="2"/>
</dbReference>
<evidence type="ECO:0000313" key="12">
    <source>
        <dbReference type="Proteomes" id="UP001381693"/>
    </source>
</evidence>
<evidence type="ECO:0000256" key="6">
    <source>
        <dbReference type="ARBA" id="ARBA00023015"/>
    </source>
</evidence>
<dbReference type="InterPro" id="IPR036236">
    <property type="entry name" value="Znf_C2H2_sf"/>
</dbReference>
<evidence type="ECO:0000256" key="5">
    <source>
        <dbReference type="ARBA" id="ARBA00022833"/>
    </source>
</evidence>
<dbReference type="InterPro" id="IPR013087">
    <property type="entry name" value="Znf_C2H2_type"/>
</dbReference>
<dbReference type="PANTHER" id="PTHR24403:SF67">
    <property type="entry name" value="FI01116P-RELATED"/>
    <property type="match status" value="1"/>
</dbReference>
<evidence type="ECO:0000313" key="11">
    <source>
        <dbReference type="EMBL" id="KAK7083305.1"/>
    </source>
</evidence>
<dbReference type="EMBL" id="JAXCGZ010003628">
    <property type="protein sequence ID" value="KAK7083305.1"/>
    <property type="molecule type" value="Genomic_DNA"/>
</dbReference>
<dbReference type="GO" id="GO:0045944">
    <property type="term" value="P:positive regulation of transcription by RNA polymerase II"/>
    <property type="evidence" value="ECO:0007669"/>
    <property type="project" value="TreeGrafter"/>
</dbReference>
<keyword evidence="12" id="KW-1185">Reference proteome</keyword>
<evidence type="ECO:0000256" key="8">
    <source>
        <dbReference type="ARBA" id="ARBA00023242"/>
    </source>
</evidence>
<evidence type="ECO:0000256" key="4">
    <source>
        <dbReference type="ARBA" id="ARBA00022771"/>
    </source>
</evidence>